<name>A0A6J4JD01_9CYAN</name>
<evidence type="ECO:0000313" key="1">
    <source>
        <dbReference type="EMBL" id="CAA9274169.1"/>
    </source>
</evidence>
<gene>
    <name evidence="1" type="ORF">AVDCRST_MAG92-3133</name>
</gene>
<dbReference type="AlphaFoldDB" id="A0A6J4JD01"/>
<sequence length="31" mass="3421">MLMNAGSGGIPWVTQKLVNKADYANYKAESY</sequence>
<dbReference type="EMBL" id="CADCTM010000516">
    <property type="protein sequence ID" value="CAA9274169.1"/>
    <property type="molecule type" value="Genomic_DNA"/>
</dbReference>
<proteinExistence type="predicted"/>
<reference evidence="1" key="1">
    <citation type="submission" date="2020-02" db="EMBL/GenBank/DDBJ databases">
        <authorList>
            <person name="Meier V. D."/>
        </authorList>
    </citation>
    <scope>NUCLEOTIDE SEQUENCE</scope>
    <source>
        <strain evidence="1">AVDCRST_MAG92</strain>
    </source>
</reference>
<organism evidence="1">
    <name type="scientific">uncultured Coleofasciculus sp</name>
    <dbReference type="NCBI Taxonomy" id="1267456"/>
    <lineage>
        <taxon>Bacteria</taxon>
        <taxon>Bacillati</taxon>
        <taxon>Cyanobacteriota</taxon>
        <taxon>Cyanophyceae</taxon>
        <taxon>Coleofasciculales</taxon>
        <taxon>Coleofasciculaceae</taxon>
        <taxon>Coleofasciculus</taxon>
        <taxon>environmental samples</taxon>
    </lineage>
</organism>
<protein>
    <submittedName>
        <fullName evidence="1">Uncharacterized protein</fullName>
    </submittedName>
</protein>
<accession>A0A6J4JD01</accession>